<dbReference type="AlphaFoldDB" id="A0A250G250"/>
<evidence type="ECO:0000313" key="3">
    <source>
        <dbReference type="Proteomes" id="UP000243136"/>
    </source>
</evidence>
<protein>
    <submittedName>
        <fullName evidence="2">Uncharacterized protein</fullName>
    </submittedName>
</protein>
<feature type="transmembrane region" description="Helical" evidence="1">
    <location>
        <begin position="44"/>
        <end position="63"/>
    </location>
</feature>
<keyword evidence="1" id="KW-1133">Transmembrane helix</keyword>
<accession>A0A250G250</accession>
<dbReference type="EMBL" id="CP022388">
    <property type="protein sequence ID" value="ATA91480.1"/>
    <property type="molecule type" value="Genomic_DNA"/>
</dbReference>
<feature type="transmembrane region" description="Helical" evidence="1">
    <location>
        <begin position="20"/>
        <end position="38"/>
    </location>
</feature>
<sequence length="71" mass="8450">MTNYNKQELMERNIQNERKLLFFNPLLYALARLFPNLGRKLTQRWFLVFLTITGSIIFVYALIKIISKGQV</sequence>
<name>A0A250G250_9FLAO</name>
<proteinExistence type="predicted"/>
<keyword evidence="1" id="KW-0812">Transmembrane</keyword>
<dbReference type="Proteomes" id="UP000243136">
    <property type="component" value="Chromosome"/>
</dbReference>
<gene>
    <name evidence="2" type="ORF">CGC56_04435</name>
</gene>
<evidence type="ECO:0000256" key="1">
    <source>
        <dbReference type="SAM" id="Phobius"/>
    </source>
</evidence>
<organism evidence="2 3">
    <name type="scientific">Capnocytophaga canimorsus</name>
    <dbReference type="NCBI Taxonomy" id="28188"/>
    <lineage>
        <taxon>Bacteria</taxon>
        <taxon>Pseudomonadati</taxon>
        <taxon>Bacteroidota</taxon>
        <taxon>Flavobacteriia</taxon>
        <taxon>Flavobacteriales</taxon>
        <taxon>Flavobacteriaceae</taxon>
        <taxon>Capnocytophaga</taxon>
    </lineage>
</organism>
<keyword evidence="1" id="KW-0472">Membrane</keyword>
<evidence type="ECO:0000313" key="2">
    <source>
        <dbReference type="EMBL" id="ATA91480.1"/>
    </source>
</evidence>
<reference evidence="3" key="1">
    <citation type="submission" date="2017-06" db="EMBL/GenBank/DDBJ databases">
        <title>Capnocytophaga spp. assemblies.</title>
        <authorList>
            <person name="Gulvik C.A."/>
        </authorList>
    </citation>
    <scope>NUCLEOTIDE SEQUENCE [LARGE SCALE GENOMIC DNA]</scope>
    <source>
        <strain evidence="3">H5594</strain>
    </source>
</reference>